<keyword evidence="2" id="KW-1003">Cell membrane</keyword>
<keyword evidence="5 6" id="KW-0472">Membrane</keyword>
<keyword evidence="4 6" id="KW-1133">Transmembrane helix</keyword>
<feature type="transmembrane region" description="Helical" evidence="6">
    <location>
        <begin position="189"/>
        <end position="210"/>
    </location>
</feature>
<proteinExistence type="predicted"/>
<dbReference type="EMBL" id="VLPL01000001">
    <property type="protein sequence ID" value="TSJ47547.1"/>
    <property type="molecule type" value="Genomic_DNA"/>
</dbReference>
<evidence type="ECO:0000313" key="8">
    <source>
        <dbReference type="Proteomes" id="UP000316008"/>
    </source>
</evidence>
<dbReference type="GO" id="GO:0005886">
    <property type="term" value="C:plasma membrane"/>
    <property type="evidence" value="ECO:0007669"/>
    <property type="project" value="UniProtKB-SubCell"/>
</dbReference>
<reference evidence="7 8" key="1">
    <citation type="submission" date="2019-07" db="EMBL/GenBank/DDBJ databases">
        <authorList>
            <person name="Huq M.A."/>
        </authorList>
    </citation>
    <scope>NUCLEOTIDE SEQUENCE [LARGE SCALE GENOMIC DNA]</scope>
    <source>
        <strain evidence="7 8">MAH-3</strain>
    </source>
</reference>
<evidence type="ECO:0000313" key="7">
    <source>
        <dbReference type="EMBL" id="TSJ47547.1"/>
    </source>
</evidence>
<dbReference type="GO" id="GO:0006865">
    <property type="term" value="P:amino acid transport"/>
    <property type="evidence" value="ECO:0007669"/>
    <property type="project" value="InterPro"/>
</dbReference>
<feature type="transmembrane region" description="Helical" evidence="6">
    <location>
        <begin position="12"/>
        <end position="33"/>
    </location>
</feature>
<feature type="transmembrane region" description="Helical" evidence="6">
    <location>
        <begin position="79"/>
        <end position="96"/>
    </location>
</feature>
<evidence type="ECO:0000256" key="3">
    <source>
        <dbReference type="ARBA" id="ARBA00022692"/>
    </source>
</evidence>
<organism evidence="7 8">
    <name type="scientific">Fluviicola chungangensis</name>
    <dbReference type="NCBI Taxonomy" id="2597671"/>
    <lineage>
        <taxon>Bacteria</taxon>
        <taxon>Pseudomonadati</taxon>
        <taxon>Bacteroidota</taxon>
        <taxon>Flavobacteriia</taxon>
        <taxon>Flavobacteriales</taxon>
        <taxon>Crocinitomicaceae</taxon>
        <taxon>Fluviicola</taxon>
    </lineage>
</organism>
<keyword evidence="3 6" id="KW-0812">Transmembrane</keyword>
<comment type="caution">
    <text evidence="7">The sequence shown here is derived from an EMBL/GenBank/DDBJ whole genome shotgun (WGS) entry which is preliminary data.</text>
</comment>
<keyword evidence="8" id="KW-1185">Reference proteome</keyword>
<dbReference type="AlphaFoldDB" id="A0A556N5T7"/>
<accession>A0A556N5T7</accession>
<protein>
    <recommendedName>
        <fullName evidence="9">Lysine transporter LysE</fullName>
    </recommendedName>
</protein>
<evidence type="ECO:0000256" key="5">
    <source>
        <dbReference type="ARBA" id="ARBA00023136"/>
    </source>
</evidence>
<evidence type="ECO:0000256" key="2">
    <source>
        <dbReference type="ARBA" id="ARBA00022475"/>
    </source>
</evidence>
<sequence length="219" mass="24810">MRFFKNWKHIGFIGGFISLMGTLPFGVLNVLAFTIGAKESVADALLFSFGVIIAEVAIVACCLKWFLFLFRKKRLWEMLQYLMIGFIFFLAIQQIQQIGTPLAQKTDLLASKFPRFFLGLSLSALNPSQFPFWIAWNTVLKEQGLLSERHARNKYLIGIGCGTFLGLVCFIACSQLIDDASGLLESPAYHLIIACLFAGIGLLILFKSFWKRWYSNGWR</sequence>
<name>A0A556N5T7_9FLAO</name>
<feature type="transmembrane region" description="Helical" evidence="6">
    <location>
        <begin position="45"/>
        <end position="67"/>
    </location>
</feature>
<comment type="subcellular location">
    <subcellularLocation>
        <location evidence="1">Cell membrane</location>
        <topology evidence="1">Multi-pass membrane protein</topology>
    </subcellularLocation>
</comment>
<dbReference type="OrthoDB" id="9342487at2"/>
<dbReference type="Proteomes" id="UP000316008">
    <property type="component" value="Unassembled WGS sequence"/>
</dbReference>
<evidence type="ECO:0000256" key="4">
    <source>
        <dbReference type="ARBA" id="ARBA00022989"/>
    </source>
</evidence>
<evidence type="ECO:0000256" key="6">
    <source>
        <dbReference type="SAM" id="Phobius"/>
    </source>
</evidence>
<feature type="transmembrane region" description="Helical" evidence="6">
    <location>
        <begin position="116"/>
        <end position="134"/>
    </location>
</feature>
<dbReference type="Pfam" id="PF01810">
    <property type="entry name" value="LysE"/>
    <property type="match status" value="1"/>
</dbReference>
<dbReference type="RefSeq" id="WP_144331083.1">
    <property type="nucleotide sequence ID" value="NZ_VLPL01000001.1"/>
</dbReference>
<gene>
    <name evidence="7" type="ORF">FO442_00015</name>
</gene>
<evidence type="ECO:0008006" key="9">
    <source>
        <dbReference type="Google" id="ProtNLM"/>
    </source>
</evidence>
<dbReference type="InterPro" id="IPR001123">
    <property type="entry name" value="LeuE-type"/>
</dbReference>
<feature type="transmembrane region" description="Helical" evidence="6">
    <location>
        <begin position="155"/>
        <end position="177"/>
    </location>
</feature>
<evidence type="ECO:0000256" key="1">
    <source>
        <dbReference type="ARBA" id="ARBA00004651"/>
    </source>
</evidence>